<dbReference type="Gene3D" id="1.20.890.10">
    <property type="entry name" value="cAMP-dependent protein kinase regulatory subunit, dimerization-anchoring domain"/>
    <property type="match status" value="1"/>
</dbReference>
<dbReference type="Proteomes" id="UP000221080">
    <property type="component" value="Chromosome 28"/>
</dbReference>
<dbReference type="KEGG" id="ipu:108260205"/>
<evidence type="ECO:0000313" key="1">
    <source>
        <dbReference type="Proteomes" id="UP000221080"/>
    </source>
</evidence>
<organism evidence="1 2">
    <name type="scientific">Ictalurus punctatus</name>
    <name type="common">Channel catfish</name>
    <name type="synonym">Silurus punctatus</name>
    <dbReference type="NCBI Taxonomy" id="7998"/>
    <lineage>
        <taxon>Eukaryota</taxon>
        <taxon>Metazoa</taxon>
        <taxon>Chordata</taxon>
        <taxon>Craniata</taxon>
        <taxon>Vertebrata</taxon>
        <taxon>Euteleostomi</taxon>
        <taxon>Actinopterygii</taxon>
        <taxon>Neopterygii</taxon>
        <taxon>Teleostei</taxon>
        <taxon>Ostariophysi</taxon>
        <taxon>Siluriformes</taxon>
        <taxon>Ictaluridae</taxon>
        <taxon>Ictalurus</taxon>
    </lineage>
</organism>
<dbReference type="SUPFAM" id="SSF47391">
    <property type="entry name" value="Dimerization-anchoring domain of cAMP-dependent PK regulatory subunit"/>
    <property type="match status" value="1"/>
</dbReference>
<reference evidence="2" key="2">
    <citation type="submission" date="2025-08" db="UniProtKB">
        <authorList>
            <consortium name="RefSeq"/>
        </authorList>
    </citation>
    <scope>IDENTIFICATION</scope>
    <source>
        <tissue evidence="2">Blood</tissue>
    </source>
</reference>
<protein>
    <submittedName>
        <fullName evidence="2">Testis-specific expressed protein 55</fullName>
    </submittedName>
</protein>
<dbReference type="PANTHER" id="PTHR47110">
    <property type="entry name" value="TESTIS-SPECIFIC EXPRESSED PROTEIN 55"/>
    <property type="match status" value="1"/>
</dbReference>
<dbReference type="OrthoDB" id="522106at2759"/>
<dbReference type="PANTHER" id="PTHR47110:SF3">
    <property type="entry name" value="TESTIS-SPECIFIC EXPRESSED PROTEIN 55-LIKE"/>
    <property type="match status" value="1"/>
</dbReference>
<proteinExistence type="predicted"/>
<keyword evidence="1" id="KW-1185">Reference proteome</keyword>
<dbReference type="InterPro" id="IPR048377">
    <property type="entry name" value="TEX55_DD"/>
</dbReference>
<dbReference type="RefSeq" id="XP_017315788.1">
    <property type="nucleotide sequence ID" value="XM_017460299.3"/>
</dbReference>
<dbReference type="CTD" id="152405"/>
<dbReference type="Pfam" id="PF17819">
    <property type="entry name" value="Tex55"/>
    <property type="match status" value="1"/>
</dbReference>
<dbReference type="AlphaFoldDB" id="A0A2D0QAS4"/>
<accession>A0A2D0QAS4</accession>
<dbReference type="GeneID" id="108260205"/>
<evidence type="ECO:0000313" key="2">
    <source>
        <dbReference type="RefSeq" id="XP_017315788.1"/>
    </source>
</evidence>
<dbReference type="CDD" id="cd22975">
    <property type="entry name" value="DD_TEX55"/>
    <property type="match status" value="1"/>
</dbReference>
<dbReference type="InterPro" id="IPR040760">
    <property type="entry name" value="Tex55"/>
</dbReference>
<gene>
    <name evidence="2" type="primary">tex55</name>
</gene>
<reference evidence="1" key="1">
    <citation type="journal article" date="2016" name="Nat. Commun.">
        <title>The channel catfish genome sequence provides insights into the evolution of scale formation in teleosts.</title>
        <authorList>
            <person name="Liu Z."/>
            <person name="Liu S."/>
            <person name="Yao J."/>
            <person name="Bao L."/>
            <person name="Zhang J."/>
            <person name="Li Y."/>
            <person name="Jiang C."/>
            <person name="Sun L."/>
            <person name="Wang R."/>
            <person name="Zhang Y."/>
            <person name="Zhou T."/>
            <person name="Zeng Q."/>
            <person name="Fu Q."/>
            <person name="Gao S."/>
            <person name="Li N."/>
            <person name="Koren S."/>
            <person name="Jiang Y."/>
            <person name="Zimin A."/>
            <person name="Xu P."/>
            <person name="Phillippy A.M."/>
            <person name="Geng X."/>
            <person name="Song L."/>
            <person name="Sun F."/>
            <person name="Li C."/>
            <person name="Wang X."/>
            <person name="Chen A."/>
            <person name="Jin Y."/>
            <person name="Yuan Z."/>
            <person name="Yang Y."/>
            <person name="Tan S."/>
            <person name="Peatman E."/>
            <person name="Lu J."/>
            <person name="Qin Z."/>
            <person name="Dunham R."/>
            <person name="Li Z."/>
            <person name="Sonstegard T."/>
            <person name="Feng J."/>
            <person name="Danzmann R.G."/>
            <person name="Schroeder S."/>
            <person name="Scheffler B."/>
            <person name="Duke M.V."/>
            <person name="Ballard L."/>
            <person name="Kucuktas H."/>
            <person name="Kaltenboeck L."/>
            <person name="Liu H."/>
            <person name="Armbruster J."/>
            <person name="Xie Y."/>
            <person name="Kirby M.L."/>
            <person name="Tian Y."/>
            <person name="Flanagan M.E."/>
            <person name="Mu W."/>
            <person name="Waldbieser G.C."/>
        </authorList>
    </citation>
    <scope>NUCLEOTIDE SEQUENCE [LARGE SCALE GENOMIC DNA]</scope>
    <source>
        <strain evidence="1">SDA103</strain>
    </source>
</reference>
<name>A0A2D0QAS4_ICTPU</name>
<sequence>MADSDVGTAQKADSSADPYERAVKYLESHNILQIFQEITESLVYDRPDDPLQFMLEQLQKKIRARDEANEAAKAE</sequence>